<evidence type="ECO:0000313" key="2">
    <source>
        <dbReference type="Proteomes" id="UP000442990"/>
    </source>
</evidence>
<dbReference type="SUPFAM" id="SSF55486">
    <property type="entry name" value="Metalloproteases ('zincins'), catalytic domain"/>
    <property type="match status" value="1"/>
</dbReference>
<dbReference type="CDD" id="cd12952">
    <property type="entry name" value="MMP_ACEL2062"/>
    <property type="match status" value="1"/>
</dbReference>
<name>A0A7J5D3Y1_9ACTN</name>
<dbReference type="AlphaFoldDB" id="A0A7J5D3Y1"/>
<dbReference type="EMBL" id="WBKG01000049">
    <property type="protein sequence ID" value="KAB1978705.1"/>
    <property type="molecule type" value="Genomic_DNA"/>
</dbReference>
<proteinExistence type="predicted"/>
<reference evidence="1 2" key="1">
    <citation type="submission" date="2019-09" db="EMBL/GenBank/DDBJ databases">
        <title>Isolation and identification of active actinomycetes.</title>
        <authorList>
            <person name="Yu Z."/>
            <person name="Han C."/>
            <person name="Yu B."/>
        </authorList>
    </citation>
    <scope>NUCLEOTIDE SEQUENCE [LARGE SCALE GENOMIC DNA]</scope>
    <source>
        <strain evidence="1 2">NEAU-H2</strain>
    </source>
</reference>
<dbReference type="InterPro" id="IPR038555">
    <property type="entry name" value="Zincin_1_sf"/>
</dbReference>
<dbReference type="Proteomes" id="UP000442990">
    <property type="component" value="Unassembled WGS sequence"/>
</dbReference>
<sequence length="116" mass="13143">MLEMTRETFEELVSRALDRIPPELTRVMDNVAVFVEDEPPADDPDLLGLYEGTPLTDRGEWYAGVLPDRISIYMGPTLRRCGTTDEVVHEVAVTVIHEIAHHFGIDDDRLHELGWG</sequence>
<dbReference type="RefSeq" id="WP_151474104.1">
    <property type="nucleotide sequence ID" value="NZ_WBKG01000049.1"/>
</dbReference>
<organism evidence="1 2">
    <name type="scientific">Streptomyces triticiradicis</name>
    <dbReference type="NCBI Taxonomy" id="2651189"/>
    <lineage>
        <taxon>Bacteria</taxon>
        <taxon>Bacillati</taxon>
        <taxon>Actinomycetota</taxon>
        <taxon>Actinomycetes</taxon>
        <taxon>Kitasatosporales</taxon>
        <taxon>Streptomycetaceae</taxon>
        <taxon>Streptomyces</taxon>
    </lineage>
</organism>
<dbReference type="Pfam" id="PF06262">
    <property type="entry name" value="Zincin_1"/>
    <property type="match status" value="1"/>
</dbReference>
<dbReference type="InterPro" id="IPR010428">
    <property type="entry name" value="Zincin_1"/>
</dbReference>
<comment type="caution">
    <text evidence="1">The sequence shown here is derived from an EMBL/GenBank/DDBJ whole genome shotgun (WGS) entry which is preliminary data.</text>
</comment>
<keyword evidence="2" id="KW-1185">Reference proteome</keyword>
<dbReference type="Gene3D" id="3.30.2010.20">
    <property type="match status" value="1"/>
</dbReference>
<gene>
    <name evidence="1" type="ORF">F8144_38625</name>
</gene>
<accession>A0A7J5D3Y1</accession>
<protein>
    <submittedName>
        <fullName evidence="1">Metallopeptidase family protein</fullName>
    </submittedName>
</protein>
<evidence type="ECO:0000313" key="1">
    <source>
        <dbReference type="EMBL" id="KAB1978705.1"/>
    </source>
</evidence>